<keyword evidence="5 6" id="KW-0238">DNA-binding</keyword>
<evidence type="ECO:0000256" key="2">
    <source>
        <dbReference type="ARBA" id="ARBA00022723"/>
    </source>
</evidence>
<evidence type="ECO:0000259" key="7">
    <source>
        <dbReference type="PROSITE" id="PS50950"/>
    </source>
</evidence>
<dbReference type="SUPFAM" id="SSF57716">
    <property type="entry name" value="Glucocorticoid receptor-like (DNA-binding domain)"/>
    <property type="match status" value="1"/>
</dbReference>
<dbReference type="Pfam" id="PF13613">
    <property type="entry name" value="HTH_Tnp_4"/>
    <property type="match status" value="1"/>
</dbReference>
<organism evidence="8 9">
    <name type="scientific">Cinara cedri</name>
    <dbReference type="NCBI Taxonomy" id="506608"/>
    <lineage>
        <taxon>Eukaryota</taxon>
        <taxon>Metazoa</taxon>
        <taxon>Ecdysozoa</taxon>
        <taxon>Arthropoda</taxon>
        <taxon>Hexapoda</taxon>
        <taxon>Insecta</taxon>
        <taxon>Pterygota</taxon>
        <taxon>Neoptera</taxon>
        <taxon>Paraneoptera</taxon>
        <taxon>Hemiptera</taxon>
        <taxon>Sternorrhyncha</taxon>
        <taxon>Aphidomorpha</taxon>
        <taxon>Aphidoidea</taxon>
        <taxon>Aphididae</taxon>
        <taxon>Lachninae</taxon>
        <taxon>Cinara</taxon>
    </lineage>
</organism>
<dbReference type="EMBL" id="CABPRJ010002413">
    <property type="protein sequence ID" value="VVC45800.1"/>
    <property type="molecule type" value="Genomic_DNA"/>
</dbReference>
<name>A0A5E4NS49_9HEMI</name>
<dbReference type="PROSITE" id="PS50950">
    <property type="entry name" value="ZF_THAP"/>
    <property type="match status" value="1"/>
</dbReference>
<dbReference type="Pfam" id="PF13359">
    <property type="entry name" value="DDE_Tnp_4"/>
    <property type="match status" value="1"/>
</dbReference>
<dbReference type="InterPro" id="IPR027805">
    <property type="entry name" value="Transposase_HTH_dom"/>
</dbReference>
<dbReference type="InterPro" id="IPR027806">
    <property type="entry name" value="HARBI1_dom"/>
</dbReference>
<dbReference type="GO" id="GO:0003677">
    <property type="term" value="F:DNA binding"/>
    <property type="evidence" value="ECO:0007669"/>
    <property type="project" value="UniProtKB-UniRule"/>
</dbReference>
<keyword evidence="2" id="KW-0479">Metal-binding</keyword>
<dbReference type="Pfam" id="PF05485">
    <property type="entry name" value="THAP"/>
    <property type="match status" value="1"/>
</dbReference>
<reference evidence="8 9" key="1">
    <citation type="submission" date="2019-08" db="EMBL/GenBank/DDBJ databases">
        <authorList>
            <person name="Alioto T."/>
            <person name="Alioto T."/>
            <person name="Gomez Garrido J."/>
        </authorList>
    </citation>
    <scope>NUCLEOTIDE SEQUENCE [LARGE SCALE GENOMIC DNA]</scope>
</reference>
<protein>
    <submittedName>
        <fullName evidence="8">Zinc finger, C2CH-type,Harbinger transposase-derived nuclease domain,Transposase, Helix-turn-helix</fullName>
    </submittedName>
</protein>
<sequence>MAIRTCCIIGCQNTNKNTSNITFYSFPGRPQDKELKQKWIEAVNRLDEFGNLWQPKSRSYICSAHFVNNQRSRLPLSPSYIPSIFPIIYNKTTSTYNGSGRNRLVRDFSSQVNFNLTKVLTFGCTVCGNNVFTHVNVPLNNLVSKTSTNFQVSVANFPFLPNSNLFQSFSTNRQLKDFTGVSFGTFYMLLSFLPESLVCTSINKENSLLLFLMKFKIGFNYSALGVLFKINHQTAANIFCQYLTLLVDKTKHIITWPSTDTVLATLPKCFKKNYTNCRCIVNIFELEMEEPISIEQRVYTYLSCKNYYASKVLIAVTPSEMVCYLSECFGGTASDSLIINKSGLFNLLAPGDFVIANKDLLGIESEYGNIKSFSVSDSNLHNGRLLINEVLEANSVESVKRHIKGIFAKLKAYNILLKIPTDLIPFINDIVRICCVLYNLEIPIIID</sequence>
<dbReference type="InterPro" id="IPR006612">
    <property type="entry name" value="THAP_Znf"/>
</dbReference>
<keyword evidence="4" id="KW-0862">Zinc</keyword>
<evidence type="ECO:0000313" key="8">
    <source>
        <dbReference type="EMBL" id="VVC45800.1"/>
    </source>
</evidence>
<comment type="cofactor">
    <cofactor evidence="1">
        <name>a divalent metal cation</name>
        <dbReference type="ChEBI" id="CHEBI:60240"/>
    </cofactor>
</comment>
<keyword evidence="3 6" id="KW-0863">Zinc-finger</keyword>
<evidence type="ECO:0000313" key="9">
    <source>
        <dbReference type="Proteomes" id="UP000325440"/>
    </source>
</evidence>
<accession>A0A5E4NS49</accession>
<dbReference type="OrthoDB" id="6620488at2759"/>
<proteinExistence type="predicted"/>
<dbReference type="Proteomes" id="UP000325440">
    <property type="component" value="Unassembled WGS sequence"/>
</dbReference>
<gene>
    <name evidence="8" type="ORF">CINCED_3A020464</name>
</gene>
<dbReference type="PANTHER" id="PTHR23080:SF143">
    <property type="entry name" value="SI:DKEY-56D12.4"/>
    <property type="match status" value="1"/>
</dbReference>
<dbReference type="PANTHER" id="PTHR23080">
    <property type="entry name" value="THAP DOMAIN PROTEIN"/>
    <property type="match status" value="1"/>
</dbReference>
<evidence type="ECO:0000256" key="3">
    <source>
        <dbReference type="ARBA" id="ARBA00022771"/>
    </source>
</evidence>
<dbReference type="AlphaFoldDB" id="A0A5E4NS49"/>
<evidence type="ECO:0000256" key="4">
    <source>
        <dbReference type="ARBA" id="ARBA00022833"/>
    </source>
</evidence>
<dbReference type="GO" id="GO:0008270">
    <property type="term" value="F:zinc ion binding"/>
    <property type="evidence" value="ECO:0007669"/>
    <property type="project" value="UniProtKB-KW"/>
</dbReference>
<feature type="domain" description="THAP-type" evidence="7">
    <location>
        <begin position="1"/>
        <end position="85"/>
    </location>
</feature>
<keyword evidence="9" id="KW-1185">Reference proteome</keyword>
<evidence type="ECO:0000256" key="6">
    <source>
        <dbReference type="PROSITE-ProRule" id="PRU00309"/>
    </source>
</evidence>
<evidence type="ECO:0000256" key="5">
    <source>
        <dbReference type="ARBA" id="ARBA00023125"/>
    </source>
</evidence>
<evidence type="ECO:0000256" key="1">
    <source>
        <dbReference type="ARBA" id="ARBA00001968"/>
    </source>
</evidence>
<dbReference type="SMART" id="SM00980">
    <property type="entry name" value="THAP"/>
    <property type="match status" value="1"/>
</dbReference>